<keyword evidence="3" id="KW-1185">Reference proteome</keyword>
<dbReference type="AlphaFoldDB" id="A0A9W6KIL5"/>
<name>A0A9W6KIL5_9ACTN</name>
<evidence type="ECO:0000313" key="3">
    <source>
        <dbReference type="Proteomes" id="UP001143480"/>
    </source>
</evidence>
<evidence type="ECO:0000313" key="2">
    <source>
        <dbReference type="EMBL" id="GLL01627.1"/>
    </source>
</evidence>
<reference evidence="2" key="1">
    <citation type="journal article" date="2014" name="Int. J. Syst. Evol. Microbiol.">
        <title>Complete genome sequence of Corynebacterium casei LMG S-19264T (=DSM 44701T), isolated from a smear-ripened cheese.</title>
        <authorList>
            <consortium name="US DOE Joint Genome Institute (JGI-PGF)"/>
            <person name="Walter F."/>
            <person name="Albersmeier A."/>
            <person name="Kalinowski J."/>
            <person name="Ruckert C."/>
        </authorList>
    </citation>
    <scope>NUCLEOTIDE SEQUENCE</scope>
    <source>
        <strain evidence="2">VKM Ac-1321</strain>
    </source>
</reference>
<comment type="caution">
    <text evidence="2">The sequence shown here is derived from an EMBL/GenBank/DDBJ whole genome shotgun (WGS) entry which is preliminary data.</text>
</comment>
<dbReference type="Proteomes" id="UP001143480">
    <property type="component" value="Unassembled WGS sequence"/>
</dbReference>
<evidence type="ECO:0000256" key="1">
    <source>
        <dbReference type="SAM" id="MobiDB-lite"/>
    </source>
</evidence>
<sequence length="211" mass="23757">MRSMLRQRRFGRVNRLNRAGDAVIVEGMRVTFIRFADHVRAYVRIERDDGVVYRMDAGPAGPETPHDLVHYTVEDALGLADGIWGAIAGGVVFRSMHHESGRRPPHAGERSADMIREHRDRLQRAELIGGLCERAAAVPEAQLPRFHAVEPFMPVTIEQLRSAVAALHRAQSAWSALDVGGELTLDWPGHRRLETPARRQPRERTGTRRGR</sequence>
<proteinExistence type="predicted"/>
<reference evidence="2" key="2">
    <citation type="submission" date="2023-01" db="EMBL/GenBank/DDBJ databases">
        <authorList>
            <person name="Sun Q."/>
            <person name="Evtushenko L."/>
        </authorList>
    </citation>
    <scope>NUCLEOTIDE SEQUENCE</scope>
    <source>
        <strain evidence="2">VKM Ac-1321</strain>
    </source>
</reference>
<feature type="region of interest" description="Disordered" evidence="1">
    <location>
        <begin position="190"/>
        <end position="211"/>
    </location>
</feature>
<organism evidence="2 3">
    <name type="scientific">Dactylosporangium matsuzakiense</name>
    <dbReference type="NCBI Taxonomy" id="53360"/>
    <lineage>
        <taxon>Bacteria</taxon>
        <taxon>Bacillati</taxon>
        <taxon>Actinomycetota</taxon>
        <taxon>Actinomycetes</taxon>
        <taxon>Micromonosporales</taxon>
        <taxon>Micromonosporaceae</taxon>
        <taxon>Dactylosporangium</taxon>
    </lineage>
</organism>
<protein>
    <submittedName>
        <fullName evidence="2">Uncharacterized protein</fullName>
    </submittedName>
</protein>
<gene>
    <name evidence="2" type="ORF">GCM10017581_033690</name>
</gene>
<dbReference type="EMBL" id="BSFP01000017">
    <property type="protein sequence ID" value="GLL01627.1"/>
    <property type="molecule type" value="Genomic_DNA"/>
</dbReference>
<accession>A0A9W6KIL5</accession>